<organism evidence="1 2">
    <name type="scientific">Hydrogenispora ethanolica</name>
    <dbReference type="NCBI Taxonomy" id="1082276"/>
    <lineage>
        <taxon>Bacteria</taxon>
        <taxon>Bacillati</taxon>
        <taxon>Bacillota</taxon>
        <taxon>Hydrogenispora</taxon>
    </lineage>
</organism>
<dbReference type="RefSeq" id="WP_243663112.1">
    <property type="nucleotide sequence ID" value="NZ_SLUN01000054.1"/>
</dbReference>
<gene>
    <name evidence="1" type="ORF">EDC14_105411</name>
</gene>
<proteinExistence type="predicted"/>
<keyword evidence="2" id="KW-1185">Reference proteome</keyword>
<accession>A0A4R1QPR0</accession>
<dbReference type="EMBL" id="SLUN01000054">
    <property type="protein sequence ID" value="TCL55728.1"/>
    <property type="molecule type" value="Genomic_DNA"/>
</dbReference>
<evidence type="ECO:0000313" key="1">
    <source>
        <dbReference type="EMBL" id="TCL55728.1"/>
    </source>
</evidence>
<comment type="caution">
    <text evidence="1">The sequence shown here is derived from an EMBL/GenBank/DDBJ whole genome shotgun (WGS) entry which is preliminary data.</text>
</comment>
<reference evidence="1 2" key="1">
    <citation type="submission" date="2019-03" db="EMBL/GenBank/DDBJ databases">
        <title>Genomic Encyclopedia of Type Strains, Phase IV (KMG-IV): sequencing the most valuable type-strain genomes for metagenomic binning, comparative biology and taxonomic classification.</title>
        <authorList>
            <person name="Goeker M."/>
        </authorList>
    </citation>
    <scope>NUCLEOTIDE SEQUENCE [LARGE SCALE GENOMIC DNA]</scope>
    <source>
        <strain evidence="1 2">LX-B</strain>
    </source>
</reference>
<name>A0A4R1QPR0_HYDET</name>
<dbReference type="Proteomes" id="UP000295008">
    <property type="component" value="Unassembled WGS sequence"/>
</dbReference>
<sequence>MIGEKMWVEKGFQTSINIAYDLNNENKVKSFIPTMSSIDVIEDVMLSTSVPGRGRARILIGAYGRGKSHIVLMLMSLLFKKDIALFEVLLNKIKEHNPKLYGFIKDYITSDKKLLPIIVSGSSTSITQSFLSALQTALKNENLTNLMPETNFKAAVNTIELWENHYQDTYKKFIAELNVPINDFIVSLKEYDVSAYEKFNKLYPTLTSGSAFNPFLGFDVVELYEKVVDKLKDEGFNGVYIIYDEFSKYLEASIANTTISDIKLLQDFAEKCDRSGDKQMHLMLISHKDIANYIDKNLPKDKVDGWRGVSGRFKHINLHNNFSQMYEIISAVIKKDEDYWVDYYQKNETRFKSLIERFKANGILEKNDNTTAQTAVMGCYPLHPISTFILPRLSEKVAQNERTLFTFLSSDNKYTLSAFLEEAKGDFPMLTPDYVYDYFEPLLRKEPYTSEIHKLYETTSKVLQKLDEGSLATKIVKTISLIYIVEQFEKLSPIKDIIIDTFRDSVPDVKVIDDVLAELIEKECIIYLKRSNGYLKIKESSGVDIGAEIQNVIEKTRQTLSVKDILNKFSFDSYMYPTAYNDEMEITRYFDFTFIDSLEFFSVTDWGRKIENLSADGVVYAIIPRSSEEIEQVRNAIKSGNCNHNRIIFVLPVRFMDIEKIAFEFNAVTILKDMASDDELLSDEYDIYIEDLEEVIGRYILSFTRPETGEAEYYWNGEKQPFKRKAQISAKLSEICAETYPNTPIINNESINKDSLPTVAINSRSKLISGLLENELNVNLGLTGTGQDVSFMRSTLIQTGILSNEQVKPVLTLTPEDEKMANTLRVIQEFFNEANTNGGRNFKDLYDRLTLPEFGYGIKKGVIPIYIAVVLHFFKKYLVIKNRNEEVKITADLLNSINENPKAFTAFMEDWNEDKSTYINSLEALFSDYVISKEKDYNTFTYVVSAMSRWYMSLPKYVKELKTNYKGKGVSPEKISSAQVKFIGSLKQTDINAREYLFEKLFDIFGFKEFTVDIVDNIKSAKSTFDRAKTELIKHLINDVKDTFKTGQADNATLTSIIKDFIERLKPTTLSYLFPNEEHKVLQLMSSIGNDENTFIERLAKAVTDLRIDDWTVDTIIEFTAELEQIKKSVLEYDQTAAQINNSVVSANSYKISFIGEDGKEVVKSFDKTTYSDKGRLLYNEIATALDEMGQSISEQEKRQILMEFIEKMCKGGI</sequence>
<evidence type="ECO:0000313" key="2">
    <source>
        <dbReference type="Proteomes" id="UP000295008"/>
    </source>
</evidence>
<dbReference type="AlphaFoldDB" id="A0A4R1QPR0"/>
<protein>
    <submittedName>
        <fullName evidence="1">Uncharacterized protein</fullName>
    </submittedName>
</protein>